<dbReference type="Proteomes" id="UP001501612">
    <property type="component" value="Unassembled WGS sequence"/>
</dbReference>
<dbReference type="Pfam" id="PF13400">
    <property type="entry name" value="Tad"/>
    <property type="match status" value="1"/>
</dbReference>
<accession>A0ABP5APV9</accession>
<feature type="transmembrane region" description="Helical" evidence="2">
    <location>
        <begin position="12"/>
        <end position="33"/>
    </location>
</feature>
<evidence type="ECO:0000313" key="5">
    <source>
        <dbReference type="Proteomes" id="UP001501612"/>
    </source>
</evidence>
<keyword evidence="2" id="KW-0472">Membrane</keyword>
<evidence type="ECO:0000259" key="3">
    <source>
        <dbReference type="Pfam" id="PF13400"/>
    </source>
</evidence>
<gene>
    <name evidence="4" type="ORF">GCM10009737_21470</name>
</gene>
<evidence type="ECO:0000256" key="2">
    <source>
        <dbReference type="SAM" id="Phobius"/>
    </source>
</evidence>
<name>A0ABP5APV9_9ACTN</name>
<feature type="region of interest" description="Disordered" evidence="1">
    <location>
        <begin position="130"/>
        <end position="188"/>
    </location>
</feature>
<evidence type="ECO:0000256" key="1">
    <source>
        <dbReference type="SAM" id="MobiDB-lite"/>
    </source>
</evidence>
<keyword evidence="2" id="KW-1133">Transmembrane helix</keyword>
<evidence type="ECO:0000313" key="4">
    <source>
        <dbReference type="EMBL" id="GAA1919617.1"/>
    </source>
</evidence>
<dbReference type="EMBL" id="BAAAMY010000004">
    <property type="protein sequence ID" value="GAA1919617.1"/>
    <property type="molecule type" value="Genomic_DNA"/>
</dbReference>
<keyword evidence="5" id="KW-1185">Reference proteome</keyword>
<sequence length="587" mass="61623">MTRRRTRDEAGYVALVVAILFSSVMLGLAAIGVDVARWYVEAERVQTAADAAALAGVVYLPDNMAKAVTTARKSAELNGYEHGVNAEVTVGYGERRSQLDVTISTEVDNQFGAAIGVDTATVGRRAAADYTSPAPMGSPCNTFGNEPLGGSDANSGPRLGQSTCASQPNLWGAIEGPDTDKASGDRYSTTPCGPADPGFSATYGCAASRNSEATYPEGYFFAVRVTSALIGKSVRLQIFDPAFYHTGTSCTLNMPTNVTSMSNTANKYTTDARTRYLSGSGSTRPFCTGDVSLNTSKAAPVTSFALRGANDASDPMEGPGIAGCTAQFRGYTTAPSTNNLTSSSGSYNDAAAKTFRQWVDLCSFTPTRAGNYFVQVRTNVELGGVPESNGTATPIVYRNNPNVLLATGARTTGNGANAFALRAIAPSNDQVAVSGWARMPMLQNAPGTVAEFHMLRVLPSAAGQSISFEFFDSADVNETTTQPGKVTVLPPVDATGTITTTGLTGCTQALNDATFAPADVGCSVKVSRKTHNGQLQRMSIPIPDDYTCTDTTQSGCWFKIRVELGGTITDVTTWDASLEGDPVRLIE</sequence>
<feature type="domain" description="Putative Flp pilus-assembly TadG-like N-terminal" evidence="3">
    <location>
        <begin position="11"/>
        <end position="57"/>
    </location>
</feature>
<keyword evidence="2" id="KW-0812">Transmembrane</keyword>
<dbReference type="RefSeq" id="WP_344006960.1">
    <property type="nucleotide sequence ID" value="NZ_BAAAMY010000004.1"/>
</dbReference>
<comment type="caution">
    <text evidence="4">The sequence shown here is derived from an EMBL/GenBank/DDBJ whole genome shotgun (WGS) entry which is preliminary data.</text>
</comment>
<protein>
    <recommendedName>
        <fullName evidence="3">Putative Flp pilus-assembly TadG-like N-terminal domain-containing protein</fullName>
    </recommendedName>
</protein>
<dbReference type="InterPro" id="IPR028087">
    <property type="entry name" value="Tad_N"/>
</dbReference>
<feature type="compositionally biased region" description="Polar residues" evidence="1">
    <location>
        <begin position="160"/>
        <end position="169"/>
    </location>
</feature>
<reference evidence="5" key="1">
    <citation type="journal article" date="2019" name="Int. J. Syst. Evol. Microbiol.">
        <title>The Global Catalogue of Microorganisms (GCM) 10K type strain sequencing project: providing services to taxonomists for standard genome sequencing and annotation.</title>
        <authorList>
            <consortium name="The Broad Institute Genomics Platform"/>
            <consortium name="The Broad Institute Genome Sequencing Center for Infectious Disease"/>
            <person name="Wu L."/>
            <person name="Ma J."/>
        </authorList>
    </citation>
    <scope>NUCLEOTIDE SEQUENCE [LARGE SCALE GENOMIC DNA]</scope>
    <source>
        <strain evidence="5">JCM 14046</strain>
    </source>
</reference>
<organism evidence="4 5">
    <name type="scientific">Nocardioides lentus</name>
    <dbReference type="NCBI Taxonomy" id="338077"/>
    <lineage>
        <taxon>Bacteria</taxon>
        <taxon>Bacillati</taxon>
        <taxon>Actinomycetota</taxon>
        <taxon>Actinomycetes</taxon>
        <taxon>Propionibacteriales</taxon>
        <taxon>Nocardioidaceae</taxon>
        <taxon>Nocardioides</taxon>
    </lineage>
</organism>
<proteinExistence type="predicted"/>